<evidence type="ECO:0000256" key="1">
    <source>
        <dbReference type="SAM" id="MobiDB-lite"/>
    </source>
</evidence>
<dbReference type="VEuPathDB" id="FungiDB:ASPBRDRAFT_77427"/>
<gene>
    <name evidence="2" type="ORF">ASPBRDRAFT_77427</name>
</gene>
<feature type="compositionally biased region" description="Basic and acidic residues" evidence="1">
    <location>
        <begin position="98"/>
        <end position="111"/>
    </location>
</feature>
<dbReference type="Proteomes" id="UP000184499">
    <property type="component" value="Unassembled WGS sequence"/>
</dbReference>
<dbReference type="GeneID" id="93581849"/>
<dbReference type="RefSeq" id="XP_067476398.1">
    <property type="nucleotide sequence ID" value="XM_067629362.1"/>
</dbReference>
<feature type="region of interest" description="Disordered" evidence="1">
    <location>
        <begin position="74"/>
        <end position="156"/>
    </location>
</feature>
<name>A0A1L9UBS9_ASPBC</name>
<dbReference type="AlphaFoldDB" id="A0A1L9UBS9"/>
<sequence length="180" mass="19824">MALIAWQMIRRTRSACFSTNYVRVGGTNPTRPVWVRSQDPVNLVGRRSCSGNAGRHHVKGDWGEWVQDRRAVGGEERRRKFGGGKTQERGRGKLRQLRTREKAKAAKREASTKTADAAGGAILDISPTDHQKRSSPPSPRMSTRQTRTGKGGDVILRKEKTTALLSTLHGSLADQGPSKL</sequence>
<accession>A0A1L9UBS9</accession>
<organism evidence="2 3">
    <name type="scientific">Aspergillus brasiliensis (strain CBS 101740 / IMI 381727 / IBT 21946)</name>
    <dbReference type="NCBI Taxonomy" id="767769"/>
    <lineage>
        <taxon>Eukaryota</taxon>
        <taxon>Fungi</taxon>
        <taxon>Dikarya</taxon>
        <taxon>Ascomycota</taxon>
        <taxon>Pezizomycotina</taxon>
        <taxon>Eurotiomycetes</taxon>
        <taxon>Eurotiomycetidae</taxon>
        <taxon>Eurotiales</taxon>
        <taxon>Aspergillaceae</taxon>
        <taxon>Aspergillus</taxon>
        <taxon>Aspergillus subgen. Circumdati</taxon>
    </lineage>
</organism>
<reference evidence="3" key="1">
    <citation type="journal article" date="2017" name="Genome Biol.">
        <title>Comparative genomics reveals high biological diversity and specific adaptations in the industrially and medically important fungal genus Aspergillus.</title>
        <authorList>
            <person name="de Vries R.P."/>
            <person name="Riley R."/>
            <person name="Wiebenga A."/>
            <person name="Aguilar-Osorio G."/>
            <person name="Amillis S."/>
            <person name="Uchima C.A."/>
            <person name="Anderluh G."/>
            <person name="Asadollahi M."/>
            <person name="Askin M."/>
            <person name="Barry K."/>
            <person name="Battaglia E."/>
            <person name="Bayram O."/>
            <person name="Benocci T."/>
            <person name="Braus-Stromeyer S.A."/>
            <person name="Caldana C."/>
            <person name="Canovas D."/>
            <person name="Cerqueira G.C."/>
            <person name="Chen F."/>
            <person name="Chen W."/>
            <person name="Choi C."/>
            <person name="Clum A."/>
            <person name="Dos Santos R.A."/>
            <person name="Damasio A.R."/>
            <person name="Diallinas G."/>
            <person name="Emri T."/>
            <person name="Fekete E."/>
            <person name="Flipphi M."/>
            <person name="Freyberg S."/>
            <person name="Gallo A."/>
            <person name="Gournas C."/>
            <person name="Habgood R."/>
            <person name="Hainaut M."/>
            <person name="Harispe M.L."/>
            <person name="Henrissat B."/>
            <person name="Hilden K.S."/>
            <person name="Hope R."/>
            <person name="Hossain A."/>
            <person name="Karabika E."/>
            <person name="Karaffa L."/>
            <person name="Karanyi Z."/>
            <person name="Krasevec N."/>
            <person name="Kuo A."/>
            <person name="Kusch H."/>
            <person name="LaButti K."/>
            <person name="Lagendijk E.L."/>
            <person name="Lapidus A."/>
            <person name="Levasseur A."/>
            <person name="Lindquist E."/>
            <person name="Lipzen A."/>
            <person name="Logrieco A.F."/>
            <person name="MacCabe A."/>
            <person name="Maekelae M.R."/>
            <person name="Malavazi I."/>
            <person name="Melin P."/>
            <person name="Meyer V."/>
            <person name="Mielnichuk N."/>
            <person name="Miskei M."/>
            <person name="Molnar A.P."/>
            <person name="Mule G."/>
            <person name="Ngan C.Y."/>
            <person name="Orejas M."/>
            <person name="Orosz E."/>
            <person name="Ouedraogo J.P."/>
            <person name="Overkamp K.M."/>
            <person name="Park H.-S."/>
            <person name="Perrone G."/>
            <person name="Piumi F."/>
            <person name="Punt P.J."/>
            <person name="Ram A.F."/>
            <person name="Ramon A."/>
            <person name="Rauscher S."/>
            <person name="Record E."/>
            <person name="Riano-Pachon D.M."/>
            <person name="Robert V."/>
            <person name="Roehrig J."/>
            <person name="Ruller R."/>
            <person name="Salamov A."/>
            <person name="Salih N.S."/>
            <person name="Samson R.A."/>
            <person name="Sandor E."/>
            <person name="Sanguinetti M."/>
            <person name="Schuetze T."/>
            <person name="Sepcic K."/>
            <person name="Shelest E."/>
            <person name="Sherlock G."/>
            <person name="Sophianopoulou V."/>
            <person name="Squina F.M."/>
            <person name="Sun H."/>
            <person name="Susca A."/>
            <person name="Todd R.B."/>
            <person name="Tsang A."/>
            <person name="Unkles S.E."/>
            <person name="van de Wiele N."/>
            <person name="van Rossen-Uffink D."/>
            <person name="Oliveira J.V."/>
            <person name="Vesth T.C."/>
            <person name="Visser J."/>
            <person name="Yu J.-H."/>
            <person name="Zhou M."/>
            <person name="Andersen M.R."/>
            <person name="Archer D.B."/>
            <person name="Baker S.E."/>
            <person name="Benoit I."/>
            <person name="Brakhage A.A."/>
            <person name="Braus G.H."/>
            <person name="Fischer R."/>
            <person name="Frisvad J.C."/>
            <person name="Goldman G.H."/>
            <person name="Houbraken J."/>
            <person name="Oakley B."/>
            <person name="Pocsi I."/>
            <person name="Scazzocchio C."/>
            <person name="Seiboth B."/>
            <person name="vanKuyk P.A."/>
            <person name="Wortman J."/>
            <person name="Dyer P.S."/>
            <person name="Grigoriev I.V."/>
        </authorList>
    </citation>
    <scope>NUCLEOTIDE SEQUENCE [LARGE SCALE GENOMIC DNA]</scope>
    <source>
        <strain evidence="3">CBS 101740 / IMI 381727 / IBT 21946</strain>
    </source>
</reference>
<dbReference type="EMBL" id="KV878689">
    <property type="protein sequence ID" value="OJJ69149.1"/>
    <property type="molecule type" value="Genomic_DNA"/>
</dbReference>
<protein>
    <submittedName>
        <fullName evidence="2">Uncharacterized protein</fullName>
    </submittedName>
</protein>
<keyword evidence="3" id="KW-1185">Reference proteome</keyword>
<evidence type="ECO:0000313" key="2">
    <source>
        <dbReference type="EMBL" id="OJJ69149.1"/>
    </source>
</evidence>
<proteinExistence type="predicted"/>
<evidence type="ECO:0000313" key="3">
    <source>
        <dbReference type="Proteomes" id="UP000184499"/>
    </source>
</evidence>